<accession>I0IBJ9</accession>
<keyword evidence="1" id="KW-0472">Membrane</keyword>
<dbReference type="RefSeq" id="WP_014435857.1">
    <property type="nucleotide sequence ID" value="NC_017080.1"/>
</dbReference>
<sequence>MPRLPWDSPLTAAAIALTCFLVVWAAISLSGAAPSRTETLAVAGFGAIGGVIGWWWVLFKGRRGDTGG</sequence>
<keyword evidence="1" id="KW-0812">Transmembrane</keyword>
<keyword evidence="1" id="KW-1133">Transmembrane helix</keyword>
<gene>
    <name evidence="2" type="ordered locus">PSMK_04780</name>
</gene>
<proteinExistence type="predicted"/>
<reference evidence="2 3" key="1">
    <citation type="submission" date="2012-02" db="EMBL/GenBank/DDBJ databases">
        <title>Complete genome sequence of Phycisphaera mikurensis NBRC 102666.</title>
        <authorList>
            <person name="Ankai A."/>
            <person name="Hosoyama A."/>
            <person name="Terui Y."/>
            <person name="Sekine M."/>
            <person name="Fukai R."/>
            <person name="Kato Y."/>
            <person name="Nakamura S."/>
            <person name="Yamada-Narita S."/>
            <person name="Kawakoshi A."/>
            <person name="Fukunaga Y."/>
            <person name="Yamazaki S."/>
            <person name="Fujita N."/>
        </authorList>
    </citation>
    <scope>NUCLEOTIDE SEQUENCE [LARGE SCALE GENOMIC DNA]</scope>
    <source>
        <strain evidence="3">NBRC 102666 / KCTC 22515 / FYK2301M01</strain>
    </source>
</reference>
<dbReference type="KEGG" id="phm:PSMK_04780"/>
<feature type="transmembrane region" description="Helical" evidence="1">
    <location>
        <begin position="41"/>
        <end position="59"/>
    </location>
</feature>
<evidence type="ECO:0000313" key="3">
    <source>
        <dbReference type="Proteomes" id="UP000007881"/>
    </source>
</evidence>
<evidence type="ECO:0000313" key="2">
    <source>
        <dbReference type="EMBL" id="BAM02637.1"/>
    </source>
</evidence>
<evidence type="ECO:0000256" key="1">
    <source>
        <dbReference type="SAM" id="Phobius"/>
    </source>
</evidence>
<dbReference type="EMBL" id="AP012338">
    <property type="protein sequence ID" value="BAM02637.1"/>
    <property type="molecule type" value="Genomic_DNA"/>
</dbReference>
<dbReference type="AlphaFoldDB" id="I0IBJ9"/>
<evidence type="ECO:0008006" key="4">
    <source>
        <dbReference type="Google" id="ProtNLM"/>
    </source>
</evidence>
<name>I0IBJ9_PHYMF</name>
<organism evidence="2 3">
    <name type="scientific">Phycisphaera mikurensis (strain NBRC 102666 / KCTC 22515 / FYK2301M01)</name>
    <dbReference type="NCBI Taxonomy" id="1142394"/>
    <lineage>
        <taxon>Bacteria</taxon>
        <taxon>Pseudomonadati</taxon>
        <taxon>Planctomycetota</taxon>
        <taxon>Phycisphaerae</taxon>
        <taxon>Phycisphaerales</taxon>
        <taxon>Phycisphaeraceae</taxon>
        <taxon>Phycisphaera</taxon>
    </lineage>
</organism>
<dbReference type="Proteomes" id="UP000007881">
    <property type="component" value="Chromosome"/>
</dbReference>
<dbReference type="STRING" id="1142394.PSMK_04780"/>
<dbReference type="HOGENOM" id="CLU_2790368_0_0_0"/>
<protein>
    <recommendedName>
        <fullName evidence="4">DUF2530 domain-containing protein</fullName>
    </recommendedName>
</protein>
<keyword evidence="3" id="KW-1185">Reference proteome</keyword>